<dbReference type="GO" id="GO:0003677">
    <property type="term" value="F:DNA binding"/>
    <property type="evidence" value="ECO:0007669"/>
    <property type="project" value="InterPro"/>
</dbReference>
<evidence type="ECO:0000313" key="3">
    <source>
        <dbReference type="EMBL" id="ABC21516.1"/>
    </source>
</evidence>
<feature type="domain" description="HTH cro/C1-type" evidence="2">
    <location>
        <begin position="6"/>
        <end position="39"/>
    </location>
</feature>
<name>Q2RWH9_RHORT</name>
<dbReference type="EnsemblBacteria" id="ABC21516">
    <property type="protein sequence ID" value="ABC21516"/>
    <property type="gene ID" value="Rru_A0712"/>
</dbReference>
<proteinExistence type="predicted"/>
<dbReference type="eggNOG" id="COG1426">
    <property type="taxonomic scope" value="Bacteria"/>
</dbReference>
<protein>
    <submittedName>
        <fullName evidence="3">Transcriptional regulator, XRE family</fullName>
    </submittedName>
</protein>
<dbReference type="RefSeq" id="WP_011388470.1">
    <property type="nucleotide sequence ID" value="NC_007643.1"/>
</dbReference>
<dbReference type="CDD" id="cd00093">
    <property type="entry name" value="HTH_XRE"/>
    <property type="match status" value="1"/>
</dbReference>
<dbReference type="Pfam" id="PF01381">
    <property type="entry name" value="HTH_3"/>
    <property type="match status" value="1"/>
</dbReference>
<evidence type="ECO:0000256" key="1">
    <source>
        <dbReference type="SAM" id="MobiDB-lite"/>
    </source>
</evidence>
<dbReference type="Gene3D" id="1.10.260.40">
    <property type="entry name" value="lambda repressor-like DNA-binding domains"/>
    <property type="match status" value="1"/>
</dbReference>
<dbReference type="SUPFAM" id="SSF47413">
    <property type="entry name" value="lambda repressor-like DNA-binding domains"/>
    <property type="match status" value="1"/>
</dbReference>
<dbReference type="PROSITE" id="PS50943">
    <property type="entry name" value="HTH_CROC1"/>
    <property type="match status" value="1"/>
</dbReference>
<dbReference type="AlphaFoldDB" id="Q2RWH9"/>
<organism evidence="3 4">
    <name type="scientific">Rhodospirillum rubrum (strain ATCC 11170 / ATH 1.1.1 / DSM 467 / LMG 4362 / NCIMB 8255 / S1)</name>
    <dbReference type="NCBI Taxonomy" id="269796"/>
    <lineage>
        <taxon>Bacteria</taxon>
        <taxon>Pseudomonadati</taxon>
        <taxon>Pseudomonadota</taxon>
        <taxon>Alphaproteobacteria</taxon>
        <taxon>Rhodospirillales</taxon>
        <taxon>Rhodospirillaceae</taxon>
        <taxon>Rhodospirillum</taxon>
    </lineage>
</organism>
<gene>
    <name evidence="3" type="ordered locus">Rru_A0712</name>
</gene>
<dbReference type="KEGG" id="rru:Rru_A0712"/>
<dbReference type="STRING" id="269796.Rru_A0712"/>
<keyword evidence="4" id="KW-1185">Reference proteome</keyword>
<evidence type="ECO:0000259" key="2">
    <source>
        <dbReference type="PROSITE" id="PS50943"/>
    </source>
</evidence>
<reference evidence="3 4" key="1">
    <citation type="journal article" date="2011" name="Stand. Genomic Sci.">
        <title>Complete genome sequence of Rhodospirillum rubrum type strain (S1).</title>
        <authorList>
            <person name="Munk A.C."/>
            <person name="Copeland A."/>
            <person name="Lucas S."/>
            <person name="Lapidus A."/>
            <person name="Del Rio T.G."/>
            <person name="Barry K."/>
            <person name="Detter J.C."/>
            <person name="Hammon N."/>
            <person name="Israni S."/>
            <person name="Pitluck S."/>
            <person name="Brettin T."/>
            <person name="Bruce D."/>
            <person name="Han C."/>
            <person name="Tapia R."/>
            <person name="Gilna P."/>
            <person name="Schmutz J."/>
            <person name="Larimer F."/>
            <person name="Land M."/>
            <person name="Kyrpides N.C."/>
            <person name="Mavromatis K."/>
            <person name="Richardson P."/>
            <person name="Rohde M."/>
            <person name="Goker M."/>
            <person name="Klenk H.P."/>
            <person name="Zhang Y."/>
            <person name="Roberts G.P."/>
            <person name="Reslewic S."/>
            <person name="Schwartz D.C."/>
        </authorList>
    </citation>
    <scope>NUCLEOTIDE SEQUENCE [LARGE SCALE GENOMIC DNA]</scope>
    <source>
        <strain evidence="4">ATCC 11170 / ATH 1.1.1 / DSM 467 / LMG 4362 / NCIMB 8255 / S1</strain>
    </source>
</reference>
<evidence type="ECO:0000313" key="4">
    <source>
        <dbReference type="Proteomes" id="UP000001929"/>
    </source>
</evidence>
<accession>Q2RWH9</accession>
<feature type="compositionally biased region" description="Basic residues" evidence="1">
    <location>
        <begin position="81"/>
        <end position="90"/>
    </location>
</feature>
<dbReference type="Proteomes" id="UP000001929">
    <property type="component" value="Chromosome"/>
</dbReference>
<dbReference type="PATRIC" id="fig|269796.9.peg.764"/>
<dbReference type="InterPro" id="IPR010982">
    <property type="entry name" value="Lambda_DNA-bd_dom_sf"/>
</dbReference>
<feature type="compositionally biased region" description="Low complexity" evidence="1">
    <location>
        <begin position="128"/>
        <end position="174"/>
    </location>
</feature>
<dbReference type="HOGENOM" id="CLU_1383226_0_0_5"/>
<sequence length="197" mass="19830">MTPADFKQWRKLLGLSQKEAAEALGLKRRVVQYYEKGERDGDEVSVPKIVRLACWALQSGIADYQGPIAAQDAPPAPGKGGAKRGKKAAKAARDSGAESATDGAATAADSLPDGAGGSDAPRPLAASGPNEAANAVPAAPIAGEAAPLDDAAAAPAAESAAPPKRTATRPARAPKTPRKIKARPASPAAKSPAEDGE</sequence>
<feature type="compositionally biased region" description="Low complexity" evidence="1">
    <location>
        <begin position="97"/>
        <end position="110"/>
    </location>
</feature>
<feature type="region of interest" description="Disordered" evidence="1">
    <location>
        <begin position="67"/>
        <end position="197"/>
    </location>
</feature>
<dbReference type="SMART" id="SM00530">
    <property type="entry name" value="HTH_XRE"/>
    <property type="match status" value="1"/>
</dbReference>
<dbReference type="InterPro" id="IPR001387">
    <property type="entry name" value="Cro/C1-type_HTH"/>
</dbReference>
<dbReference type="EMBL" id="CP000230">
    <property type="protein sequence ID" value="ABC21516.1"/>
    <property type="molecule type" value="Genomic_DNA"/>
</dbReference>